<dbReference type="NCBIfam" id="TIGR01439">
    <property type="entry name" value="lp_hng_hel_AbrB"/>
    <property type="match status" value="1"/>
</dbReference>
<dbReference type="PANTHER" id="PTHR34860">
    <property type="entry name" value="REPRESSOR-LIKE PROTEIN SSO7C3"/>
    <property type="match status" value="1"/>
</dbReference>
<sequence length="75" mass="8340">MENFPEGKFLATVKIGPKGQIVIPKEVRDMFSLDPGDSLVLMADKGQGIALQPFSYMETLWNAVNQVKNGDKEQK</sequence>
<dbReference type="GO" id="GO:0003677">
    <property type="term" value="F:DNA binding"/>
    <property type="evidence" value="ECO:0007669"/>
    <property type="project" value="UniProtKB-UniRule"/>
</dbReference>
<keyword evidence="1 3" id="KW-0238">DNA-binding</keyword>
<name>A0A9D2KEF9_9FIRM</name>
<dbReference type="EMBL" id="DXAJ01000062">
    <property type="protein sequence ID" value="HJA02564.1"/>
    <property type="molecule type" value="Genomic_DNA"/>
</dbReference>
<dbReference type="AlphaFoldDB" id="A0A9D2KEF9"/>
<evidence type="ECO:0000259" key="2">
    <source>
        <dbReference type="PROSITE" id="PS51740"/>
    </source>
</evidence>
<reference evidence="3" key="1">
    <citation type="journal article" date="2021" name="PeerJ">
        <title>Extensive microbial diversity within the chicken gut microbiome revealed by metagenomics and culture.</title>
        <authorList>
            <person name="Gilroy R."/>
            <person name="Ravi A."/>
            <person name="Getino M."/>
            <person name="Pursley I."/>
            <person name="Horton D.L."/>
            <person name="Alikhan N.F."/>
            <person name="Baker D."/>
            <person name="Gharbi K."/>
            <person name="Hall N."/>
            <person name="Watson M."/>
            <person name="Adriaenssens E.M."/>
            <person name="Foster-Nyarko E."/>
            <person name="Jarju S."/>
            <person name="Secka A."/>
            <person name="Antonio M."/>
            <person name="Oren A."/>
            <person name="Chaudhuri R.R."/>
            <person name="La Ragione R."/>
            <person name="Hildebrand F."/>
            <person name="Pallen M.J."/>
        </authorList>
    </citation>
    <scope>NUCLEOTIDE SEQUENCE</scope>
    <source>
        <strain evidence="3">CHK156-179</strain>
    </source>
</reference>
<evidence type="ECO:0000313" key="4">
    <source>
        <dbReference type="Proteomes" id="UP000824221"/>
    </source>
</evidence>
<dbReference type="Proteomes" id="UP000824221">
    <property type="component" value="Unassembled WGS sequence"/>
</dbReference>
<comment type="caution">
    <text evidence="3">The sequence shown here is derived from an EMBL/GenBank/DDBJ whole genome shotgun (WGS) entry which is preliminary data.</text>
</comment>
<dbReference type="SUPFAM" id="SSF89447">
    <property type="entry name" value="AbrB/MazE/MraZ-like"/>
    <property type="match status" value="1"/>
</dbReference>
<dbReference type="Pfam" id="PF04014">
    <property type="entry name" value="MazE_antitoxin"/>
    <property type="match status" value="1"/>
</dbReference>
<dbReference type="Gene3D" id="2.10.260.10">
    <property type="match status" value="1"/>
</dbReference>
<dbReference type="InterPro" id="IPR007159">
    <property type="entry name" value="SpoVT-AbrB_dom"/>
</dbReference>
<protein>
    <submittedName>
        <fullName evidence="3">AbrB/MazE/SpoVT family DNA-binding domain-containing protein</fullName>
    </submittedName>
</protein>
<feature type="domain" description="SpoVT-AbrB" evidence="2">
    <location>
        <begin position="10"/>
        <end position="56"/>
    </location>
</feature>
<dbReference type="PANTHER" id="PTHR34860:SF6">
    <property type="entry name" value="REPRESSOR-LIKE PROTEIN SSO7C3"/>
    <property type="match status" value="1"/>
</dbReference>
<accession>A0A9D2KEF9</accession>
<evidence type="ECO:0000256" key="1">
    <source>
        <dbReference type="PROSITE-ProRule" id="PRU01076"/>
    </source>
</evidence>
<dbReference type="InterPro" id="IPR052975">
    <property type="entry name" value="Repressor-like_regulatory"/>
</dbReference>
<evidence type="ECO:0000313" key="3">
    <source>
        <dbReference type="EMBL" id="HJA02564.1"/>
    </source>
</evidence>
<proteinExistence type="predicted"/>
<dbReference type="SMART" id="SM00966">
    <property type="entry name" value="SpoVT_AbrB"/>
    <property type="match status" value="1"/>
</dbReference>
<dbReference type="InterPro" id="IPR037914">
    <property type="entry name" value="SpoVT-AbrB_sf"/>
</dbReference>
<gene>
    <name evidence="3" type="ORF">H9797_04200</name>
</gene>
<reference evidence="3" key="2">
    <citation type="submission" date="2021-04" db="EMBL/GenBank/DDBJ databases">
        <authorList>
            <person name="Gilroy R."/>
        </authorList>
    </citation>
    <scope>NUCLEOTIDE SEQUENCE</scope>
    <source>
        <strain evidence="3">CHK156-179</strain>
    </source>
</reference>
<dbReference type="PROSITE" id="PS51740">
    <property type="entry name" value="SPOVT_ABRB"/>
    <property type="match status" value="1"/>
</dbReference>
<organism evidence="3 4">
    <name type="scientific">Candidatus Gallimonas gallistercoris</name>
    <dbReference type="NCBI Taxonomy" id="2838602"/>
    <lineage>
        <taxon>Bacteria</taxon>
        <taxon>Bacillati</taxon>
        <taxon>Bacillota</taxon>
        <taxon>Clostridia</taxon>
        <taxon>Candidatus Gallimonas</taxon>
    </lineage>
</organism>